<dbReference type="InterPro" id="IPR000843">
    <property type="entry name" value="HTH_LacI"/>
</dbReference>
<dbReference type="Pfam" id="PF00356">
    <property type="entry name" value="LacI"/>
    <property type="match status" value="1"/>
</dbReference>
<evidence type="ECO:0000313" key="6">
    <source>
        <dbReference type="EMBL" id="MDI9259610.1"/>
    </source>
</evidence>
<dbReference type="CDD" id="cd06283">
    <property type="entry name" value="PBP1_RegR_EndR_KdgR-like"/>
    <property type="match status" value="1"/>
</dbReference>
<proteinExistence type="predicted"/>
<dbReference type="CDD" id="cd01392">
    <property type="entry name" value="HTH_LacI"/>
    <property type="match status" value="1"/>
</dbReference>
<evidence type="ECO:0000256" key="2">
    <source>
        <dbReference type="ARBA" id="ARBA00023125"/>
    </source>
</evidence>
<accession>A0ABT6XWZ1</accession>
<dbReference type="SUPFAM" id="SSF53822">
    <property type="entry name" value="Periplasmic binding protein-like I"/>
    <property type="match status" value="1"/>
</dbReference>
<feature type="domain" description="HTH cro/C1-type" evidence="5">
    <location>
        <begin position="24"/>
        <end position="68"/>
    </location>
</feature>
<dbReference type="SUPFAM" id="SSF47413">
    <property type="entry name" value="lambda repressor-like DNA-binding domains"/>
    <property type="match status" value="1"/>
</dbReference>
<keyword evidence="1" id="KW-0805">Transcription regulation</keyword>
<dbReference type="RefSeq" id="WP_283203161.1">
    <property type="nucleotide sequence ID" value="NZ_JASGCB010000006.1"/>
</dbReference>
<dbReference type="Gene3D" id="1.10.260.40">
    <property type="entry name" value="lambda repressor-like DNA-binding domains"/>
    <property type="match status" value="1"/>
</dbReference>
<gene>
    <name evidence="6" type="ORF">QID03_05370</name>
</gene>
<dbReference type="Pfam" id="PF13377">
    <property type="entry name" value="Peripla_BP_3"/>
    <property type="match status" value="1"/>
</dbReference>
<sequence length="353" mass="39231">MRTRRWRGHRLFRERRQSVPKRTTIQDVARAAGVSVTTVSRYLNGRYDSMSEKTREKIAAVIAELGYRPNALAKGLKAQRTETVGAIVVNMSYPFCVGFLRAFSRTLGAAGYHLMVAESEGDAKRERQLIESFVANRVEAIALQTSGDNNDYLADLAREMPVVLVDRAFAIPNAYAIGTNNRDASREMAWQLFDLGYDWVVYLTEDARGIPTRMHRLEGYLDACRVALREPVVMRVRRGDPASFRAALARVDACARKERTAVYTANGLVLMECYRSLRALGYQVPDELGIATFDEPDWADLVDPPLTCVRQPVEQMGETAGQIITARLRGEHVPSGILVVPSSVVMGGSTGRG</sequence>
<dbReference type="PROSITE" id="PS00356">
    <property type="entry name" value="HTH_LACI_1"/>
    <property type="match status" value="1"/>
</dbReference>
<evidence type="ECO:0000256" key="1">
    <source>
        <dbReference type="ARBA" id="ARBA00023015"/>
    </source>
</evidence>
<evidence type="ECO:0000259" key="4">
    <source>
        <dbReference type="PROSITE" id="PS50932"/>
    </source>
</evidence>
<dbReference type="PRINTS" id="PR00036">
    <property type="entry name" value="HTHLACI"/>
</dbReference>
<dbReference type="GO" id="GO:0003677">
    <property type="term" value="F:DNA binding"/>
    <property type="evidence" value="ECO:0007669"/>
    <property type="project" value="UniProtKB-KW"/>
</dbReference>
<dbReference type="PROSITE" id="PS50943">
    <property type="entry name" value="HTH_CROC1"/>
    <property type="match status" value="1"/>
</dbReference>
<keyword evidence="7" id="KW-1185">Reference proteome</keyword>
<dbReference type="InterPro" id="IPR028082">
    <property type="entry name" value="Peripla_BP_I"/>
</dbReference>
<evidence type="ECO:0000259" key="5">
    <source>
        <dbReference type="PROSITE" id="PS50943"/>
    </source>
</evidence>
<dbReference type="PANTHER" id="PTHR30146:SF145">
    <property type="entry name" value="RIBOSE OPERON REPRESSOR"/>
    <property type="match status" value="1"/>
</dbReference>
<dbReference type="SMART" id="SM00530">
    <property type="entry name" value="HTH_XRE"/>
    <property type="match status" value="1"/>
</dbReference>
<feature type="domain" description="HTH lacI-type" evidence="4">
    <location>
        <begin position="23"/>
        <end position="78"/>
    </location>
</feature>
<organism evidence="6 7">
    <name type="scientific">Alicyclobacillus sendaiensis PA2</name>
    <dbReference type="NCBI Taxonomy" id="3029425"/>
    <lineage>
        <taxon>Bacteria</taxon>
        <taxon>Bacillati</taxon>
        <taxon>Bacillota</taxon>
        <taxon>Bacilli</taxon>
        <taxon>Bacillales</taxon>
        <taxon>Alicyclobacillaceae</taxon>
        <taxon>Alicyclobacillus</taxon>
    </lineage>
</organism>
<keyword evidence="2 6" id="KW-0238">DNA-binding</keyword>
<dbReference type="InterPro" id="IPR010982">
    <property type="entry name" value="Lambda_DNA-bd_dom_sf"/>
</dbReference>
<name>A0ABT6XWZ1_ALISE</name>
<evidence type="ECO:0000313" key="7">
    <source>
        <dbReference type="Proteomes" id="UP001529245"/>
    </source>
</evidence>
<dbReference type="InterPro" id="IPR001387">
    <property type="entry name" value="Cro/C1-type_HTH"/>
</dbReference>
<dbReference type="PROSITE" id="PS50932">
    <property type="entry name" value="HTH_LACI_2"/>
    <property type="match status" value="1"/>
</dbReference>
<comment type="caution">
    <text evidence="6">The sequence shown here is derived from an EMBL/GenBank/DDBJ whole genome shotgun (WGS) entry which is preliminary data.</text>
</comment>
<dbReference type="PANTHER" id="PTHR30146">
    <property type="entry name" value="LACI-RELATED TRANSCRIPTIONAL REPRESSOR"/>
    <property type="match status" value="1"/>
</dbReference>
<keyword evidence="3" id="KW-0804">Transcription</keyword>
<dbReference type="InterPro" id="IPR046335">
    <property type="entry name" value="LacI/GalR-like_sensor"/>
</dbReference>
<dbReference type="EMBL" id="JASGCB010000006">
    <property type="protein sequence ID" value="MDI9259610.1"/>
    <property type="molecule type" value="Genomic_DNA"/>
</dbReference>
<protein>
    <submittedName>
        <fullName evidence="6">LacI family DNA-binding transcriptional regulator</fullName>
    </submittedName>
</protein>
<dbReference type="SMART" id="SM00354">
    <property type="entry name" value="HTH_LACI"/>
    <property type="match status" value="1"/>
</dbReference>
<dbReference type="Gene3D" id="3.40.50.2300">
    <property type="match status" value="2"/>
</dbReference>
<reference evidence="6 7" key="1">
    <citation type="submission" date="2023-04" db="EMBL/GenBank/DDBJ databases">
        <title>A. sendaiensis sub sp. chiapanensis a novel subspecie with specific adaptation in bacterial cell wall isolated from an active volcano.</title>
        <authorList>
            <person name="Alvarez Gutierrez P.E."/>
            <person name="Ortiz Cortes L.Y."/>
        </authorList>
    </citation>
    <scope>NUCLEOTIDE SEQUENCE [LARGE SCALE GENOMIC DNA]</scope>
    <source>
        <strain evidence="6 7">PA2</strain>
    </source>
</reference>
<dbReference type="Proteomes" id="UP001529245">
    <property type="component" value="Unassembled WGS sequence"/>
</dbReference>
<evidence type="ECO:0000256" key="3">
    <source>
        <dbReference type="ARBA" id="ARBA00023163"/>
    </source>
</evidence>